<feature type="domain" description="CoA carboxyltransferase N-terminal" evidence="1">
    <location>
        <begin position="13"/>
        <end position="133"/>
    </location>
</feature>
<dbReference type="SUPFAM" id="SSF52096">
    <property type="entry name" value="ClpP/crotonase"/>
    <property type="match status" value="1"/>
</dbReference>
<protein>
    <submittedName>
        <fullName evidence="2">Acetyl-CoA carboxylase carboxyltransferase component</fullName>
    </submittedName>
</protein>
<dbReference type="InterPro" id="IPR051047">
    <property type="entry name" value="AccD/PCCB"/>
</dbReference>
<dbReference type="AlphaFoldDB" id="A0A839ZTJ5"/>
<organism evidence="2 3">
    <name type="scientific">Phenylobacterium haematophilum</name>
    <dbReference type="NCBI Taxonomy" id="98513"/>
    <lineage>
        <taxon>Bacteria</taxon>
        <taxon>Pseudomonadati</taxon>
        <taxon>Pseudomonadota</taxon>
        <taxon>Alphaproteobacteria</taxon>
        <taxon>Caulobacterales</taxon>
        <taxon>Caulobacteraceae</taxon>
        <taxon>Phenylobacterium</taxon>
    </lineage>
</organism>
<keyword evidence="2" id="KW-0808">Transferase</keyword>
<dbReference type="PANTHER" id="PTHR43842">
    <property type="entry name" value="PROPIONYL-COA CARBOXYLASE BETA CHAIN"/>
    <property type="match status" value="1"/>
</dbReference>
<comment type="caution">
    <text evidence="2">The sequence shown here is derived from an EMBL/GenBank/DDBJ whole genome shotgun (WGS) entry which is preliminary data.</text>
</comment>
<dbReference type="InterPro" id="IPR029045">
    <property type="entry name" value="ClpP/crotonase-like_dom_sf"/>
</dbReference>
<gene>
    <name evidence="2" type="ORF">GGQ61_000001</name>
</gene>
<dbReference type="GO" id="GO:0016740">
    <property type="term" value="F:transferase activity"/>
    <property type="evidence" value="ECO:0007669"/>
    <property type="project" value="UniProtKB-KW"/>
</dbReference>
<proteinExistence type="predicted"/>
<accession>A0A839ZTJ5</accession>
<name>A0A839ZTJ5_9CAUL</name>
<dbReference type="Proteomes" id="UP000530564">
    <property type="component" value="Unassembled WGS sequence"/>
</dbReference>
<feature type="non-terminal residue" evidence="2">
    <location>
        <position position="133"/>
    </location>
</feature>
<dbReference type="InterPro" id="IPR034733">
    <property type="entry name" value="AcCoA_carboxyl_beta"/>
</dbReference>
<dbReference type="PANTHER" id="PTHR43842:SF2">
    <property type="entry name" value="PROPIONYL-COA CARBOXYLASE BETA CHAIN, MITOCHONDRIAL"/>
    <property type="match status" value="1"/>
</dbReference>
<sequence>MNSIVRNLAPTGAKHILEELEKRRGEARLGGGERRIASQHGKGKLTARERLDLLLDEGSFEEFDMFVEHRATDFGMADNRVPGDGVVTGWGRINGRLVFVFSKDFTVFGGSLSNAHARKIVKVQEQALKVGAP</sequence>
<dbReference type="InterPro" id="IPR011762">
    <property type="entry name" value="COA_CT_N"/>
</dbReference>
<dbReference type="PROSITE" id="PS50980">
    <property type="entry name" value="COA_CT_NTER"/>
    <property type="match status" value="1"/>
</dbReference>
<evidence type="ECO:0000259" key="1">
    <source>
        <dbReference type="PROSITE" id="PS50980"/>
    </source>
</evidence>
<dbReference type="EMBL" id="JACIDK010000001">
    <property type="protein sequence ID" value="MBB3889304.1"/>
    <property type="molecule type" value="Genomic_DNA"/>
</dbReference>
<evidence type="ECO:0000313" key="3">
    <source>
        <dbReference type="Proteomes" id="UP000530564"/>
    </source>
</evidence>
<dbReference type="Pfam" id="PF01039">
    <property type="entry name" value="Carboxyl_trans"/>
    <property type="match status" value="1"/>
</dbReference>
<dbReference type="GO" id="GO:0004658">
    <property type="term" value="F:propionyl-CoA carboxylase activity"/>
    <property type="evidence" value="ECO:0007669"/>
    <property type="project" value="TreeGrafter"/>
</dbReference>
<evidence type="ECO:0000313" key="2">
    <source>
        <dbReference type="EMBL" id="MBB3889304.1"/>
    </source>
</evidence>
<keyword evidence="3" id="KW-1185">Reference proteome</keyword>
<reference evidence="2 3" key="1">
    <citation type="submission" date="2020-08" db="EMBL/GenBank/DDBJ databases">
        <title>Genomic Encyclopedia of Type Strains, Phase IV (KMG-IV): sequencing the most valuable type-strain genomes for metagenomic binning, comparative biology and taxonomic classification.</title>
        <authorList>
            <person name="Goeker M."/>
        </authorList>
    </citation>
    <scope>NUCLEOTIDE SEQUENCE [LARGE SCALE GENOMIC DNA]</scope>
    <source>
        <strain evidence="2 3">DSM 21793</strain>
    </source>
</reference>
<dbReference type="Gene3D" id="3.90.226.10">
    <property type="entry name" value="2-enoyl-CoA Hydratase, Chain A, domain 1"/>
    <property type="match status" value="1"/>
</dbReference>